<dbReference type="InterPro" id="IPR007588">
    <property type="entry name" value="Znf_FLYWCH"/>
</dbReference>
<name>A0A182IKF0_ANOAO</name>
<evidence type="ECO:0000256" key="3">
    <source>
        <dbReference type="ARBA" id="ARBA00022833"/>
    </source>
</evidence>
<feature type="domain" description="FLYWCH-type" evidence="4">
    <location>
        <begin position="11"/>
        <end position="68"/>
    </location>
</feature>
<evidence type="ECO:0000259" key="4">
    <source>
        <dbReference type="Pfam" id="PF04500"/>
    </source>
</evidence>
<protein>
    <submittedName>
        <fullName evidence="5">FLYWCH-type domain-containing protein</fullName>
    </submittedName>
</protein>
<dbReference type="Gene3D" id="2.20.25.240">
    <property type="match status" value="2"/>
</dbReference>
<keyword evidence="3" id="KW-0862">Zinc</keyword>
<dbReference type="VEuPathDB" id="VectorBase:AATE000829"/>
<dbReference type="EnsemblMetazoa" id="AATE000829-RA">
    <property type="protein sequence ID" value="AATE000829-PA.1"/>
    <property type="gene ID" value="AATE000829"/>
</dbReference>
<accession>A0A182IKF0</accession>
<dbReference type="GO" id="GO:0008270">
    <property type="term" value="F:zinc ion binding"/>
    <property type="evidence" value="ECO:0007669"/>
    <property type="project" value="UniProtKB-KW"/>
</dbReference>
<reference evidence="5" key="1">
    <citation type="submission" date="2022-08" db="UniProtKB">
        <authorList>
            <consortium name="EnsemblMetazoa"/>
        </authorList>
    </citation>
    <scope>IDENTIFICATION</scope>
    <source>
        <strain evidence="5">EBRO</strain>
    </source>
</reference>
<proteinExistence type="predicted"/>
<organism evidence="5">
    <name type="scientific">Anopheles atroparvus</name>
    <name type="common">European mosquito</name>
    <dbReference type="NCBI Taxonomy" id="41427"/>
    <lineage>
        <taxon>Eukaryota</taxon>
        <taxon>Metazoa</taxon>
        <taxon>Ecdysozoa</taxon>
        <taxon>Arthropoda</taxon>
        <taxon>Hexapoda</taxon>
        <taxon>Insecta</taxon>
        <taxon>Pterygota</taxon>
        <taxon>Neoptera</taxon>
        <taxon>Endopterygota</taxon>
        <taxon>Diptera</taxon>
        <taxon>Nematocera</taxon>
        <taxon>Culicoidea</taxon>
        <taxon>Culicidae</taxon>
        <taxon>Anophelinae</taxon>
        <taxon>Anopheles</taxon>
    </lineage>
</organism>
<keyword evidence="1" id="KW-0479">Metal-binding</keyword>
<evidence type="ECO:0000313" key="5">
    <source>
        <dbReference type="EnsemblMetazoa" id="AATE000829-PA.1"/>
    </source>
</evidence>
<keyword evidence="2" id="KW-0863">Zinc-finger</keyword>
<dbReference type="Pfam" id="PF04500">
    <property type="entry name" value="FLYWCH"/>
    <property type="match status" value="1"/>
</dbReference>
<evidence type="ECO:0000256" key="1">
    <source>
        <dbReference type="ARBA" id="ARBA00022723"/>
    </source>
</evidence>
<evidence type="ECO:0000256" key="2">
    <source>
        <dbReference type="ARBA" id="ARBA00022771"/>
    </source>
</evidence>
<dbReference type="AlphaFoldDB" id="A0A182IKF0"/>
<sequence length="194" mass="22289">MIDNPDVTIVDTPTGSQQLVYQNYTYHRNISTATCQYWRCSKAARLKCKATIVTDGMTMRINCNGHNHVPMRRLIYGLGVDRKPIFIAISAKKQLIKLRDKLYRKTIGRAYRSYWMCIEYGCPGELMLQELRGGTITITSAHNDDCTSDYFKNRPPEQWLLTQTELTRLEQSLVDDSFEPTVAAISILDRSAQR</sequence>